<dbReference type="Proteomes" id="UP000798662">
    <property type="component" value="Chromosome 1"/>
</dbReference>
<evidence type="ECO:0000313" key="1">
    <source>
        <dbReference type="EMBL" id="KAK1861189.1"/>
    </source>
</evidence>
<organism evidence="1 2">
    <name type="scientific">Pyropia yezoensis</name>
    <name type="common">Susabi-nori</name>
    <name type="synonym">Porphyra yezoensis</name>
    <dbReference type="NCBI Taxonomy" id="2788"/>
    <lineage>
        <taxon>Eukaryota</taxon>
        <taxon>Rhodophyta</taxon>
        <taxon>Bangiophyceae</taxon>
        <taxon>Bangiales</taxon>
        <taxon>Bangiaceae</taxon>
        <taxon>Pyropia</taxon>
    </lineage>
</organism>
<name>A0ACC3BTZ9_PYRYE</name>
<reference evidence="1" key="1">
    <citation type="submission" date="2019-11" db="EMBL/GenBank/DDBJ databases">
        <title>Nori genome reveals adaptations in red seaweeds to the harsh intertidal environment.</title>
        <authorList>
            <person name="Wang D."/>
            <person name="Mao Y."/>
        </authorList>
    </citation>
    <scope>NUCLEOTIDE SEQUENCE</scope>
    <source>
        <tissue evidence="1">Gametophyte</tissue>
    </source>
</reference>
<evidence type="ECO:0000313" key="2">
    <source>
        <dbReference type="Proteomes" id="UP000798662"/>
    </source>
</evidence>
<proteinExistence type="predicted"/>
<dbReference type="EMBL" id="CM020618">
    <property type="protein sequence ID" value="KAK1861189.1"/>
    <property type="molecule type" value="Genomic_DNA"/>
</dbReference>
<gene>
    <name evidence="1" type="ORF">I4F81_003773</name>
</gene>
<comment type="caution">
    <text evidence="1">The sequence shown here is derived from an EMBL/GenBank/DDBJ whole genome shotgun (WGS) entry which is preliminary data.</text>
</comment>
<sequence length="318" mass="33860">MRGWHPPGRPGTRPEGSFFLYVCATLPASPARPASHLQRVVAPRGECRARSGRPARPVLYIHTLRLSPLGACQPAGASGGWAGGLVGGGAPRRVVVEVVDDGGVEWYVWCGRWGRGQRRDWRRRRRLAQAAAGLPLGGAAPGELSAAVRPLARRHTPSDVDGVGVWVQEGSEGGLSLFARSRCSHSSPPPPEPFGRSLPGREVGSGRDGRVHPPPRRCRQRHAPPLPSTSASRNLGGASHTVRGPLTGRCNPLTPPSRAAAAARGGAAPGTVDRRGRGRRSPQCLGAGGRVFKKRHRASPPRPVLHHPPRPPPVQHRR</sequence>
<keyword evidence="2" id="KW-1185">Reference proteome</keyword>
<accession>A0ACC3BTZ9</accession>
<protein>
    <submittedName>
        <fullName evidence="1">Uncharacterized protein</fullName>
    </submittedName>
</protein>